<organism evidence="2 3">
    <name type="scientific">Microbispora amethystogenes</name>
    <dbReference type="NCBI Taxonomy" id="1427754"/>
    <lineage>
        <taxon>Bacteria</taxon>
        <taxon>Bacillati</taxon>
        <taxon>Actinomycetota</taxon>
        <taxon>Actinomycetes</taxon>
        <taxon>Streptosporangiales</taxon>
        <taxon>Streptosporangiaceae</taxon>
        <taxon>Microbispora</taxon>
    </lineage>
</organism>
<evidence type="ECO:0000256" key="1">
    <source>
        <dbReference type="SAM" id="MobiDB-lite"/>
    </source>
</evidence>
<gene>
    <name evidence="2" type="ORF">Mam01_52020</name>
</gene>
<accession>A0ABQ4FJR1</accession>
<sequence>MFEATFTITPEPCARITAISCFMARKTPVVLTWRARAQSSSGRSATAPPTKIPALLTATSRRPNRVTICRTSRATSGESVTSAVTAAARPPSASMSLTVCSSASRPREAATTTAPSRANPRATARPAPEPAPVTSTTLSANLIRTPCRVDAAATVAAAIQLERMVKNYGA</sequence>
<evidence type="ECO:0000313" key="3">
    <source>
        <dbReference type="Proteomes" id="UP000651728"/>
    </source>
</evidence>
<protein>
    <submittedName>
        <fullName evidence="2">Uncharacterized protein</fullName>
    </submittedName>
</protein>
<keyword evidence="3" id="KW-1185">Reference proteome</keyword>
<dbReference type="EMBL" id="BOOB01000041">
    <property type="protein sequence ID" value="GIH35038.1"/>
    <property type="molecule type" value="Genomic_DNA"/>
</dbReference>
<proteinExistence type="predicted"/>
<comment type="caution">
    <text evidence="2">The sequence shown here is derived from an EMBL/GenBank/DDBJ whole genome shotgun (WGS) entry which is preliminary data.</text>
</comment>
<evidence type="ECO:0000313" key="2">
    <source>
        <dbReference type="EMBL" id="GIH35038.1"/>
    </source>
</evidence>
<name>A0ABQ4FJR1_9ACTN</name>
<dbReference type="Proteomes" id="UP000651728">
    <property type="component" value="Unassembled WGS sequence"/>
</dbReference>
<reference evidence="2 3" key="1">
    <citation type="submission" date="2021-01" db="EMBL/GenBank/DDBJ databases">
        <title>Whole genome shotgun sequence of Microbispora amethystogenes NBRC 101907.</title>
        <authorList>
            <person name="Komaki H."/>
            <person name="Tamura T."/>
        </authorList>
    </citation>
    <scope>NUCLEOTIDE SEQUENCE [LARGE SCALE GENOMIC DNA]</scope>
    <source>
        <strain evidence="2 3">NBRC 101907</strain>
    </source>
</reference>
<feature type="compositionally biased region" description="Low complexity" evidence="1">
    <location>
        <begin position="109"/>
        <end position="126"/>
    </location>
</feature>
<feature type="region of interest" description="Disordered" evidence="1">
    <location>
        <begin position="97"/>
        <end position="134"/>
    </location>
</feature>